<evidence type="ECO:0008006" key="3">
    <source>
        <dbReference type="Google" id="ProtNLM"/>
    </source>
</evidence>
<accession>A0A0L0RY68</accession>
<dbReference type="VEuPathDB" id="FungiDB:AMAG_00918"/>
<dbReference type="Gene3D" id="3.80.10.10">
    <property type="entry name" value="Ribonuclease Inhibitor"/>
    <property type="match status" value="1"/>
</dbReference>
<organism evidence="1 2">
    <name type="scientific">Allomyces macrogynus (strain ATCC 38327)</name>
    <name type="common">Allomyces javanicus var. macrogynus</name>
    <dbReference type="NCBI Taxonomy" id="578462"/>
    <lineage>
        <taxon>Eukaryota</taxon>
        <taxon>Fungi</taxon>
        <taxon>Fungi incertae sedis</taxon>
        <taxon>Blastocladiomycota</taxon>
        <taxon>Blastocladiomycetes</taxon>
        <taxon>Blastocladiales</taxon>
        <taxon>Blastocladiaceae</taxon>
        <taxon>Allomyces</taxon>
    </lineage>
</organism>
<name>A0A0L0RY68_ALLM3</name>
<gene>
    <name evidence="1" type="ORF">AMAG_00918</name>
</gene>
<evidence type="ECO:0000313" key="2">
    <source>
        <dbReference type="Proteomes" id="UP000054350"/>
    </source>
</evidence>
<evidence type="ECO:0000313" key="1">
    <source>
        <dbReference type="EMBL" id="KNE54981.1"/>
    </source>
</evidence>
<dbReference type="Proteomes" id="UP000054350">
    <property type="component" value="Unassembled WGS sequence"/>
</dbReference>
<dbReference type="SUPFAM" id="SSF81383">
    <property type="entry name" value="F-box domain"/>
    <property type="match status" value="1"/>
</dbReference>
<dbReference type="PANTHER" id="PTHR13318">
    <property type="entry name" value="PARTNER OF PAIRED, ISOFORM B-RELATED"/>
    <property type="match status" value="1"/>
</dbReference>
<dbReference type="InterPro" id="IPR036047">
    <property type="entry name" value="F-box-like_dom_sf"/>
</dbReference>
<dbReference type="SUPFAM" id="SSF52047">
    <property type="entry name" value="RNI-like"/>
    <property type="match status" value="1"/>
</dbReference>
<proteinExistence type="predicted"/>
<dbReference type="InterPro" id="IPR032675">
    <property type="entry name" value="LRR_dom_sf"/>
</dbReference>
<dbReference type="AlphaFoldDB" id="A0A0L0RY68"/>
<reference evidence="2" key="2">
    <citation type="submission" date="2009-11" db="EMBL/GenBank/DDBJ databases">
        <title>The Genome Sequence of Allomyces macrogynus strain ATCC 38327.</title>
        <authorList>
            <consortium name="The Broad Institute Genome Sequencing Platform"/>
            <person name="Russ C."/>
            <person name="Cuomo C."/>
            <person name="Shea T."/>
            <person name="Young S.K."/>
            <person name="Zeng Q."/>
            <person name="Koehrsen M."/>
            <person name="Haas B."/>
            <person name="Borodovsky M."/>
            <person name="Guigo R."/>
            <person name="Alvarado L."/>
            <person name="Berlin A."/>
            <person name="Borenstein D."/>
            <person name="Chen Z."/>
            <person name="Engels R."/>
            <person name="Freedman E."/>
            <person name="Gellesch M."/>
            <person name="Goldberg J."/>
            <person name="Griggs A."/>
            <person name="Gujja S."/>
            <person name="Heiman D."/>
            <person name="Hepburn T."/>
            <person name="Howarth C."/>
            <person name="Jen D."/>
            <person name="Larson L."/>
            <person name="Lewis B."/>
            <person name="Mehta T."/>
            <person name="Park D."/>
            <person name="Pearson M."/>
            <person name="Roberts A."/>
            <person name="Saif S."/>
            <person name="Shenoy N."/>
            <person name="Sisk P."/>
            <person name="Stolte C."/>
            <person name="Sykes S."/>
            <person name="Walk T."/>
            <person name="White J."/>
            <person name="Yandava C."/>
            <person name="Burger G."/>
            <person name="Gray M.W."/>
            <person name="Holland P.W.H."/>
            <person name="King N."/>
            <person name="Lang F.B.F."/>
            <person name="Roger A.J."/>
            <person name="Ruiz-Trillo I."/>
            <person name="Lander E."/>
            <person name="Nusbaum C."/>
        </authorList>
    </citation>
    <scope>NUCLEOTIDE SEQUENCE [LARGE SCALE GENOMIC DNA]</scope>
    <source>
        <strain evidence="2">ATCC 38327</strain>
    </source>
</reference>
<dbReference type="GO" id="GO:0019005">
    <property type="term" value="C:SCF ubiquitin ligase complex"/>
    <property type="evidence" value="ECO:0007669"/>
    <property type="project" value="TreeGrafter"/>
</dbReference>
<keyword evidence="2" id="KW-1185">Reference proteome</keyword>
<dbReference type="EMBL" id="GG745328">
    <property type="protein sequence ID" value="KNE54981.1"/>
    <property type="molecule type" value="Genomic_DNA"/>
</dbReference>
<dbReference type="GO" id="GO:0031146">
    <property type="term" value="P:SCF-dependent proteasomal ubiquitin-dependent protein catabolic process"/>
    <property type="evidence" value="ECO:0007669"/>
    <property type="project" value="TreeGrafter"/>
</dbReference>
<reference evidence="1 2" key="1">
    <citation type="submission" date="2009-11" db="EMBL/GenBank/DDBJ databases">
        <title>Annotation of Allomyces macrogynus ATCC 38327.</title>
        <authorList>
            <consortium name="The Broad Institute Genome Sequencing Platform"/>
            <person name="Russ C."/>
            <person name="Cuomo C."/>
            <person name="Burger G."/>
            <person name="Gray M.W."/>
            <person name="Holland P.W.H."/>
            <person name="King N."/>
            <person name="Lang F.B.F."/>
            <person name="Roger A.J."/>
            <person name="Ruiz-Trillo I."/>
            <person name="Young S.K."/>
            <person name="Zeng Q."/>
            <person name="Gargeya S."/>
            <person name="Fitzgerald M."/>
            <person name="Haas B."/>
            <person name="Abouelleil A."/>
            <person name="Alvarado L."/>
            <person name="Arachchi H.M."/>
            <person name="Berlin A."/>
            <person name="Chapman S.B."/>
            <person name="Gearin G."/>
            <person name="Goldberg J."/>
            <person name="Griggs A."/>
            <person name="Gujja S."/>
            <person name="Hansen M."/>
            <person name="Heiman D."/>
            <person name="Howarth C."/>
            <person name="Larimer J."/>
            <person name="Lui A."/>
            <person name="MacDonald P.J.P."/>
            <person name="McCowen C."/>
            <person name="Montmayeur A."/>
            <person name="Murphy C."/>
            <person name="Neiman D."/>
            <person name="Pearson M."/>
            <person name="Priest M."/>
            <person name="Roberts A."/>
            <person name="Saif S."/>
            <person name="Shea T."/>
            <person name="Sisk P."/>
            <person name="Stolte C."/>
            <person name="Sykes S."/>
            <person name="Wortman J."/>
            <person name="Nusbaum C."/>
            <person name="Birren B."/>
        </authorList>
    </citation>
    <scope>NUCLEOTIDE SEQUENCE [LARGE SCALE GENOMIC DNA]</scope>
    <source>
        <strain evidence="1 2">ATCC 38327</strain>
    </source>
</reference>
<protein>
    <recommendedName>
        <fullName evidence="3">F-box domain-containing protein</fullName>
    </recommendedName>
</protein>
<dbReference type="PANTHER" id="PTHR13318:SF190">
    <property type="entry name" value="PARTNER OF PAIRED, ISOFORM B"/>
    <property type="match status" value="1"/>
</dbReference>
<sequence length="389" mass="41522">MTPPPAPHAVATAGAGRLASRRVDSAYALDQAAATATKSGPAPAPIELLPLELLDAILARAAVHDRVQCSAVSRALHSAAARALFANVHLTSLRQLDRFLNGLRASATNASASVAAQCTTHLHVHLRALATSVAAALRAIVAACPHLEVVTIEGLGNAPMADAALIELVNPQLRSITVRGATYASDAWLTKLAFHGADKLESLTLDRVAAITATGALAHLHRMLHLRSLTISDCARLPLRDIAMYLAHPTLVVLRLPGLRGYSWAVPPDPQTAPTLIPSPRPGVRCKWPDPRTFTSSAAATPIAAFETMLRDQLPSLRVLDLAESDLNPAVLAAIERAWCVQDPNRARVLKLRQCFGVAPTDLDLIHMARPHWTVQWPPGWTRTSGTVH</sequence>